<evidence type="ECO:0000313" key="3">
    <source>
        <dbReference type="Proteomes" id="UP000629098"/>
    </source>
</evidence>
<dbReference type="AlphaFoldDB" id="A0A8J6XGD9"/>
<dbReference type="Gene3D" id="1.20.5.170">
    <property type="match status" value="1"/>
</dbReference>
<organism evidence="2 3">
    <name type="scientific">Iningainema tapete BLCC-T55</name>
    <dbReference type="NCBI Taxonomy" id="2748662"/>
    <lineage>
        <taxon>Bacteria</taxon>
        <taxon>Bacillati</taxon>
        <taxon>Cyanobacteriota</taxon>
        <taxon>Cyanophyceae</taxon>
        <taxon>Nostocales</taxon>
        <taxon>Scytonemataceae</taxon>
        <taxon>Iningainema tapete</taxon>
    </lineage>
</organism>
<dbReference type="Proteomes" id="UP000629098">
    <property type="component" value="Unassembled WGS sequence"/>
</dbReference>
<keyword evidence="1" id="KW-0175">Coiled coil</keyword>
<dbReference type="EMBL" id="JACXAE010000034">
    <property type="protein sequence ID" value="MBD2772002.1"/>
    <property type="molecule type" value="Genomic_DNA"/>
</dbReference>
<sequence>MAKVERESINFKLPKTLAAALRTAARDRNITATDLVIQGLHHVLGQVTGTENSVETRLHQIEEELGHLASSIEKRMESSAEKTDARLSNLEQKLEAVTTKLAQLEGAIMVLGRSNSSGQKRSNRSYSNQYYQREPPQLQPFQAENLALRLVTDVATLRDKRETLTDQEFVRWCKDRDPSGMGWRYEEGDKLYHPVK</sequence>
<reference evidence="2" key="1">
    <citation type="submission" date="2020-09" db="EMBL/GenBank/DDBJ databases">
        <title>Iningainema tapete sp. nov. (Scytonemataceae, Cyanobacteria) from greenhouses in central Florida (USA) produces two types of nodularin with biosynthetic potential for microcystin-LR and anabaenopeptins.</title>
        <authorList>
            <person name="Berthold D.E."/>
            <person name="Lefler F.W."/>
            <person name="Huang I.-S."/>
            <person name="Abdulla H."/>
            <person name="Zimba P.V."/>
            <person name="Laughinghouse H.D. IV."/>
        </authorList>
    </citation>
    <scope>NUCLEOTIDE SEQUENCE</scope>
    <source>
        <strain evidence="2">BLCCT55</strain>
    </source>
</reference>
<dbReference type="RefSeq" id="WP_190826294.1">
    <property type="nucleotide sequence ID" value="NZ_CAWPPI010000034.1"/>
</dbReference>
<proteinExistence type="predicted"/>
<accession>A0A8J6XGD9</accession>
<comment type="caution">
    <text evidence="2">The sequence shown here is derived from an EMBL/GenBank/DDBJ whole genome shotgun (WGS) entry which is preliminary data.</text>
</comment>
<evidence type="ECO:0000313" key="2">
    <source>
        <dbReference type="EMBL" id="MBD2772002.1"/>
    </source>
</evidence>
<keyword evidence="3" id="KW-1185">Reference proteome</keyword>
<feature type="coiled-coil region" evidence="1">
    <location>
        <begin position="73"/>
        <end position="107"/>
    </location>
</feature>
<gene>
    <name evidence="2" type="ORF">ICL16_07840</name>
</gene>
<evidence type="ECO:0000256" key="1">
    <source>
        <dbReference type="SAM" id="Coils"/>
    </source>
</evidence>
<protein>
    <submittedName>
        <fullName evidence="2">Uncharacterized protein</fullName>
    </submittedName>
</protein>
<name>A0A8J6XGD9_9CYAN</name>